<dbReference type="PANTHER" id="PTHR42146:SF1">
    <property type="entry name" value="OLIGORIBONUCLEASE NRNB"/>
    <property type="match status" value="1"/>
</dbReference>
<gene>
    <name evidence="2" type="ORF">J2S10_003306</name>
</gene>
<feature type="domain" description="Oligoribonuclease NrnB C-terminal" evidence="1">
    <location>
        <begin position="325"/>
        <end position="390"/>
    </location>
</feature>
<accession>A0ABT9XX41</accession>
<dbReference type="RefSeq" id="WP_307409660.1">
    <property type="nucleotide sequence ID" value="NZ_JAUSTW010000005.1"/>
</dbReference>
<evidence type="ECO:0000313" key="3">
    <source>
        <dbReference type="Proteomes" id="UP001224122"/>
    </source>
</evidence>
<name>A0ABT9XX41_9BACI</name>
<evidence type="ECO:0000313" key="2">
    <source>
        <dbReference type="EMBL" id="MDQ0200123.1"/>
    </source>
</evidence>
<dbReference type="Proteomes" id="UP001224122">
    <property type="component" value="Unassembled WGS sequence"/>
</dbReference>
<keyword evidence="3" id="KW-1185">Reference proteome</keyword>
<dbReference type="SUPFAM" id="SSF64182">
    <property type="entry name" value="DHH phosphoesterases"/>
    <property type="match status" value="1"/>
</dbReference>
<organism evidence="2 3">
    <name type="scientific">Neobacillus ginsengisoli</name>
    <dbReference type="NCBI Taxonomy" id="904295"/>
    <lineage>
        <taxon>Bacteria</taxon>
        <taxon>Bacillati</taxon>
        <taxon>Bacillota</taxon>
        <taxon>Bacilli</taxon>
        <taxon>Bacillales</taxon>
        <taxon>Bacillaceae</taxon>
        <taxon>Neobacillus</taxon>
    </lineage>
</organism>
<dbReference type="InterPro" id="IPR052968">
    <property type="entry name" value="Nucleotide_metab_enz"/>
</dbReference>
<evidence type="ECO:0000259" key="1">
    <source>
        <dbReference type="Pfam" id="PF26386"/>
    </source>
</evidence>
<dbReference type="EMBL" id="JAUSTW010000005">
    <property type="protein sequence ID" value="MDQ0200123.1"/>
    <property type="molecule type" value="Genomic_DNA"/>
</dbReference>
<dbReference type="Gene3D" id="3.10.310.30">
    <property type="match status" value="1"/>
</dbReference>
<proteinExistence type="predicted"/>
<dbReference type="InterPro" id="IPR058608">
    <property type="entry name" value="NrnB_C"/>
</dbReference>
<sequence length="413" mass="47715">MIKLFTDIDLDGLGSGIIAKLAFGENADVEYCSYRILNQRVEGFIENLHHNRDEVYITDLAVNESVEKKLDKRFRDGKHVRMLDHHVTALHFNEHKWALVKPEYDSGKKTCATSLFYDFIIEHKMMERSKGLEEFVDLVRQYDTWEWQENNNVTAKRLNDLFYILGREKFEEEMLHRLASNQDSFSLSDMENRLLDIEETKIERYIHSKNRQLVQTFIDDLCVGLVHAEQYLSELGNALNQMNPHLDMIALLNVGSKKMGFRTIHDEIDVSAYAKKYGGGGHPKASGCGLTDEAFKKYVINVFDIPPLKPEPDRNELNIKGAGYGTSYQNGNGEISFIYPQQDGKYVITHIGKKLSQVFPSFEEAELFLKRKHASRLRYDQDCLKELASSKNMPIEDIKKMYPEIVNTILNEV</sequence>
<comment type="caution">
    <text evidence="2">The sequence shown here is derived from an EMBL/GenBank/DDBJ whole genome shotgun (WGS) entry which is preliminary data.</text>
</comment>
<dbReference type="PANTHER" id="PTHR42146">
    <property type="entry name" value="3',5'-CYCLIC-NUCLEOTIDE PHOSPHODIESTERASE"/>
    <property type="match status" value="1"/>
</dbReference>
<reference evidence="2 3" key="1">
    <citation type="submission" date="2023-07" db="EMBL/GenBank/DDBJ databases">
        <title>Genomic Encyclopedia of Type Strains, Phase IV (KMG-IV): sequencing the most valuable type-strain genomes for metagenomic binning, comparative biology and taxonomic classification.</title>
        <authorList>
            <person name="Goeker M."/>
        </authorList>
    </citation>
    <scope>NUCLEOTIDE SEQUENCE [LARGE SCALE GENOMIC DNA]</scope>
    <source>
        <strain evidence="2 3">DSM 27594</strain>
    </source>
</reference>
<dbReference type="Pfam" id="PF26386">
    <property type="entry name" value="NrnB_C"/>
    <property type="match status" value="1"/>
</dbReference>
<protein>
    <submittedName>
        <fullName evidence="2">Oligoribonuclease NrnB/cAMP/cGMP phosphodiesterase (DHH superfamily)</fullName>
    </submittedName>
</protein>
<dbReference type="InterPro" id="IPR038763">
    <property type="entry name" value="DHH_sf"/>
</dbReference>